<dbReference type="PATRIC" id="fig|1390371.3.peg.4907"/>
<protein>
    <submittedName>
        <fullName evidence="1">Uncharacterized protein</fullName>
    </submittedName>
</protein>
<dbReference type="AlphaFoldDB" id="U1SQJ5"/>
<dbReference type="RefSeq" id="WP_021493072.1">
    <property type="nucleotide sequence ID" value="NZ_AVQG01000056.1"/>
</dbReference>
<evidence type="ECO:0000313" key="2">
    <source>
        <dbReference type="Proteomes" id="UP000016504"/>
    </source>
</evidence>
<sequence length="311" mass="35565">MLERIEEWKRIFDSEQNAITKALTRMAWDVAAFSCVVEMVRQASSVDGEKQLNGLVMDMLASGFWAGTMQGIRRLVEKEPIRGPKSVCSLGGLIEDIRASRGKLTREVYVRDIAGLEYNYLRTRAASDAYAIEQLQQGNRSYWVPIQLHHELALKRHEEFDWLSGVTANVSRPDDLIREEIFDMLESRLKRLSSVIDHVNVEIAHAATEASRQGRILERWGLTDAKQAMREIAEVAHVVGSWFCYSGAGTVLPIAQFDKFKHLDRPMFIGDRAKLEAVWAEFDREAQQWNRVDATKWMNAQRGQKESDLIP</sequence>
<dbReference type="EMBL" id="AVQG01000056">
    <property type="protein sequence ID" value="ERH48526.1"/>
    <property type="molecule type" value="Genomic_DNA"/>
</dbReference>
<gene>
    <name evidence="1" type="ORF">O204_11800</name>
</gene>
<name>U1SQJ5_9PSED</name>
<organism evidence="1 2">
    <name type="scientific">Pseudomonas simiae</name>
    <dbReference type="NCBI Taxonomy" id="321846"/>
    <lineage>
        <taxon>Bacteria</taxon>
        <taxon>Pseudomonadati</taxon>
        <taxon>Pseudomonadota</taxon>
        <taxon>Gammaproteobacteria</taxon>
        <taxon>Pseudomonadales</taxon>
        <taxon>Pseudomonadaceae</taxon>
        <taxon>Pseudomonas</taxon>
    </lineage>
</organism>
<comment type="caution">
    <text evidence="1">The sequence shown here is derived from an EMBL/GenBank/DDBJ whole genome shotgun (WGS) entry which is preliminary data.</text>
</comment>
<reference evidence="1 2" key="1">
    <citation type="submission" date="2013-08" db="EMBL/GenBank/DDBJ databases">
        <title>Biodegradation of aromatic compounds in biofilm forming Pseudomonas isolated from sewage sludge.</title>
        <authorList>
            <person name="Qureshi A."/>
            <person name="Ghosh S."/>
            <person name="Khardenavis A.A."/>
            <person name="Kapley A."/>
            <person name="Purohit H.J."/>
        </authorList>
    </citation>
    <scope>NUCLEOTIDE SEQUENCE [LARGE SCALE GENOMIC DNA]</scope>
    <source>
        <strain evidence="1 2">EGD-AQ6</strain>
    </source>
</reference>
<evidence type="ECO:0000313" key="1">
    <source>
        <dbReference type="EMBL" id="ERH48526.1"/>
    </source>
</evidence>
<dbReference type="Proteomes" id="UP000016504">
    <property type="component" value="Unassembled WGS sequence"/>
</dbReference>
<proteinExistence type="predicted"/>
<accession>U1SQJ5</accession>